<dbReference type="Gene3D" id="1.20.1270.60">
    <property type="entry name" value="Arfaptin homology (AH) domain/BAR domain"/>
    <property type="match status" value="1"/>
</dbReference>
<sequence length="908" mass="101391">MTTFADHFWGEKNNGFYVLYHNLKNGQTSSKELMEFLRDGCQVEEQYAKLLAKLAKSTSNCAQVGTFAPFWNVLKSLVEKLASLHMQLVHTWSDLIKDVIRYNEDQHKRQKTMKESEASTSETVQAIQQTTVAVHKAKEIYHTRCLELERLKRDNASQKDLEKAEAKKRKTCDEYKSLVEKYGHIREDYEKKMTGSCHHFQEAEEEHICQMKDFIDTYTKSWENQHVLLGQVHTEFKRTCDDLTIQKLFANFIEHKQTGTEKPGPILFVEPDLSSINTLRPMSPEPNEKKDSLTDKQRQDSSGSPSPVMSDQPGPLSRSVKLRVSRTWFLKKNRKEKTKKKKKKEKDDKDNESIDNDHPDNPTPQVDEEGYNIRPEGTIDHNGDKNSWYSSDSDTDSDGDESKKKIKVEIRPLSPNGATPIIGTVEDIKASVEGLRLSPTAIRRRSQTPIDKKMKRSQSESDTLDCTKPSQDLLNLDFFASSSASTPTGSGYNLPSPLSPLTDSNFISPTQSSITSPTLSSTNFSNMFNQSISEMNNSGPPPIPGRITPGSSSQVTSPITNNSFNTSFPTVIARPPSRTKSLLPNSKPMLSSPLPAPMSRSDSSGSVTFNTTSTPVGSSRGPSPLTLGMSDTIPIAIALTETINAFFKGHDATKCTVKTMGTVMLSFPAGIVRAFTDNPSPAMLSFRLKNHSRLENVIVNSQLLIKDETHTENNGLQYVFDMAALTDHIKQQGEKNKTASYFNIDILKYQVKNSPGVESTPIPLVVYWKCNDNHTDYRLDYRYNPSSMSSPATLKNITVVASIEGEVAKMQSIPNGVWNQENKRATWKLNDISDVSEQASQGCIRAKFDMKSGASTPSTTALQFICEGATLSGLEFELVGSGYRLSLTKKRFASGKYFVDPEKSVKYV</sequence>
<evidence type="ECO:0000313" key="11">
    <source>
        <dbReference type="Proteomes" id="UP001347796"/>
    </source>
</evidence>
<evidence type="ECO:0000256" key="2">
    <source>
        <dbReference type="ARBA" id="ARBA00011064"/>
    </source>
</evidence>
<evidence type="ECO:0000256" key="3">
    <source>
        <dbReference type="ARBA" id="ARBA00022583"/>
    </source>
</evidence>
<feature type="compositionally biased region" description="Basic residues" evidence="7">
    <location>
        <begin position="320"/>
        <end position="344"/>
    </location>
</feature>
<dbReference type="Pfam" id="PF10291">
    <property type="entry name" value="muHD"/>
    <property type="match status" value="1"/>
</dbReference>
<dbReference type="Pfam" id="PF22699">
    <property type="entry name" value="GMIP-like_FCH"/>
    <property type="match status" value="1"/>
</dbReference>
<dbReference type="InterPro" id="IPR031160">
    <property type="entry name" value="F_BAR_dom"/>
</dbReference>
<dbReference type="InterPro" id="IPR028565">
    <property type="entry name" value="MHD"/>
</dbReference>
<feature type="compositionally biased region" description="Polar residues" evidence="7">
    <location>
        <begin position="300"/>
        <end position="309"/>
    </location>
</feature>
<dbReference type="SMART" id="SM00055">
    <property type="entry name" value="FCH"/>
    <property type="match status" value="1"/>
</dbReference>
<evidence type="ECO:0000259" key="8">
    <source>
        <dbReference type="PROSITE" id="PS51072"/>
    </source>
</evidence>
<dbReference type="PROSITE" id="PS51741">
    <property type="entry name" value="F_BAR"/>
    <property type="match status" value="1"/>
</dbReference>
<dbReference type="SUPFAM" id="SSF103657">
    <property type="entry name" value="BAR/IMD domain-like"/>
    <property type="match status" value="1"/>
</dbReference>
<dbReference type="GO" id="GO:0048268">
    <property type="term" value="P:clathrin coat assembly"/>
    <property type="evidence" value="ECO:0007669"/>
    <property type="project" value="TreeGrafter"/>
</dbReference>
<feature type="compositionally biased region" description="Basic and acidic residues" evidence="7">
    <location>
        <begin position="286"/>
        <end position="299"/>
    </location>
</feature>
<dbReference type="InterPro" id="IPR001060">
    <property type="entry name" value="FCH_dom"/>
</dbReference>
<feature type="region of interest" description="Disordered" evidence="7">
    <location>
        <begin position="439"/>
        <end position="468"/>
    </location>
</feature>
<evidence type="ECO:0000259" key="9">
    <source>
        <dbReference type="PROSITE" id="PS51741"/>
    </source>
</evidence>
<feature type="compositionally biased region" description="Polar residues" evidence="7">
    <location>
        <begin position="554"/>
        <end position="569"/>
    </location>
</feature>
<dbReference type="InterPro" id="IPR054713">
    <property type="entry name" value="GMIP/FCHO2-like_FCH"/>
</dbReference>
<feature type="compositionally biased region" description="Basic and acidic residues" evidence="7">
    <location>
        <begin position="345"/>
        <end position="360"/>
    </location>
</feature>
<comment type="subcellular location">
    <subcellularLocation>
        <location evidence="1">Membrane</location>
        <location evidence="1">Clathrin-coated pit</location>
        <topology evidence="1">Peripheral membrane protein</topology>
        <orientation evidence="1">Cytoplasmic side</orientation>
    </subcellularLocation>
</comment>
<evidence type="ECO:0000256" key="4">
    <source>
        <dbReference type="ARBA" id="ARBA00023054"/>
    </source>
</evidence>
<dbReference type="AlphaFoldDB" id="A0AAN8JP37"/>
<dbReference type="GO" id="GO:0005886">
    <property type="term" value="C:plasma membrane"/>
    <property type="evidence" value="ECO:0007669"/>
    <property type="project" value="TreeGrafter"/>
</dbReference>
<keyword evidence="11" id="KW-1185">Reference proteome</keyword>
<feature type="region of interest" description="Disordered" evidence="7">
    <location>
        <begin position="530"/>
        <end position="625"/>
    </location>
</feature>
<organism evidence="10 11">
    <name type="scientific">Patella caerulea</name>
    <name type="common">Rayed Mediterranean limpet</name>
    <dbReference type="NCBI Taxonomy" id="87958"/>
    <lineage>
        <taxon>Eukaryota</taxon>
        <taxon>Metazoa</taxon>
        <taxon>Spiralia</taxon>
        <taxon>Lophotrochozoa</taxon>
        <taxon>Mollusca</taxon>
        <taxon>Gastropoda</taxon>
        <taxon>Patellogastropoda</taxon>
        <taxon>Patelloidea</taxon>
        <taxon>Patellidae</taxon>
        <taxon>Patella</taxon>
    </lineage>
</organism>
<comment type="caution">
    <text evidence="10">The sequence shown here is derived from an EMBL/GenBank/DDBJ whole genome shotgun (WGS) entry which is preliminary data.</text>
</comment>
<dbReference type="CDD" id="cd07648">
    <property type="entry name" value="F-BAR_FCHO"/>
    <property type="match status" value="1"/>
</dbReference>
<evidence type="ECO:0000313" key="10">
    <source>
        <dbReference type="EMBL" id="KAK6179298.1"/>
    </source>
</evidence>
<evidence type="ECO:0008006" key="12">
    <source>
        <dbReference type="Google" id="ProtNLM"/>
    </source>
</evidence>
<dbReference type="GO" id="GO:0072583">
    <property type="term" value="P:clathrin-dependent endocytosis"/>
    <property type="evidence" value="ECO:0007669"/>
    <property type="project" value="TreeGrafter"/>
</dbReference>
<comment type="similarity">
    <text evidence="2">Belongs to the FCHO family.</text>
</comment>
<feature type="compositionally biased region" description="Polar residues" evidence="7">
    <location>
        <begin position="600"/>
        <end position="621"/>
    </location>
</feature>
<evidence type="ECO:0000256" key="7">
    <source>
        <dbReference type="SAM" id="MobiDB-lite"/>
    </source>
</evidence>
<proteinExistence type="inferred from homology"/>
<evidence type="ECO:0000256" key="6">
    <source>
        <dbReference type="PROSITE-ProRule" id="PRU01077"/>
    </source>
</evidence>
<dbReference type="EMBL" id="JAZGQO010000008">
    <property type="protein sequence ID" value="KAK6179298.1"/>
    <property type="molecule type" value="Genomic_DNA"/>
</dbReference>
<feature type="region of interest" description="Disordered" evidence="7">
    <location>
        <begin position="276"/>
        <end position="403"/>
    </location>
</feature>
<keyword evidence="3" id="KW-0254">Endocytosis</keyword>
<gene>
    <name evidence="10" type="ORF">SNE40_011689</name>
</gene>
<feature type="domain" description="MHD" evidence="8">
    <location>
        <begin position="632"/>
        <end position="900"/>
    </location>
</feature>
<feature type="compositionally biased region" description="Low complexity" evidence="7">
    <location>
        <begin position="586"/>
        <end position="599"/>
    </location>
</feature>
<keyword evidence="5" id="KW-0472">Membrane</keyword>
<evidence type="ECO:0000256" key="1">
    <source>
        <dbReference type="ARBA" id="ARBA00004283"/>
    </source>
</evidence>
<dbReference type="Proteomes" id="UP001347796">
    <property type="component" value="Unassembled WGS sequence"/>
</dbReference>
<dbReference type="GO" id="GO:0005905">
    <property type="term" value="C:clathrin-coated pit"/>
    <property type="evidence" value="ECO:0007669"/>
    <property type="project" value="UniProtKB-SubCell"/>
</dbReference>
<reference evidence="10 11" key="1">
    <citation type="submission" date="2024-01" db="EMBL/GenBank/DDBJ databases">
        <title>The genome of the rayed Mediterranean limpet Patella caerulea (Linnaeus, 1758).</title>
        <authorList>
            <person name="Anh-Thu Weber A."/>
            <person name="Halstead-Nussloch G."/>
        </authorList>
    </citation>
    <scope>NUCLEOTIDE SEQUENCE [LARGE SCALE GENOMIC DNA]</scope>
    <source>
        <strain evidence="10">AATW-2023a</strain>
        <tissue evidence="10">Whole specimen</tissue>
    </source>
</reference>
<evidence type="ECO:0000256" key="5">
    <source>
        <dbReference type="ARBA" id="ARBA00023176"/>
    </source>
</evidence>
<dbReference type="InterPro" id="IPR018808">
    <property type="entry name" value="Muniscin_C"/>
</dbReference>
<dbReference type="PANTHER" id="PTHR23065">
    <property type="entry name" value="PROLINE-SERINE-THREONINE PHOSPHATASE INTERACTING PROTEIN 1"/>
    <property type="match status" value="1"/>
</dbReference>
<accession>A0AAN8JP37</accession>
<protein>
    <recommendedName>
        <fullName evidence="12">F-BAR domain only protein 2</fullName>
    </recommendedName>
</protein>
<dbReference type="PROSITE" id="PS51072">
    <property type="entry name" value="MHD"/>
    <property type="match status" value="1"/>
</dbReference>
<dbReference type="GO" id="GO:0030136">
    <property type="term" value="C:clathrin-coated vesicle"/>
    <property type="evidence" value="ECO:0007669"/>
    <property type="project" value="TreeGrafter"/>
</dbReference>
<keyword evidence="4 6" id="KW-0175">Coiled coil</keyword>
<dbReference type="PANTHER" id="PTHR23065:SF15">
    <property type="entry name" value="AT02057P"/>
    <property type="match status" value="1"/>
</dbReference>
<name>A0AAN8JP37_PATCE</name>
<dbReference type="InterPro" id="IPR027267">
    <property type="entry name" value="AH/BAR_dom_sf"/>
</dbReference>
<keyword evidence="5" id="KW-0168">Coated pit</keyword>
<feature type="domain" description="F-BAR" evidence="9">
    <location>
        <begin position="2"/>
        <end position="248"/>
    </location>
</feature>